<protein>
    <submittedName>
        <fullName evidence="2">Uncharacterized protein</fullName>
    </submittedName>
</protein>
<accession>A0A165YIV3</accession>
<dbReference type="EMBL" id="CP093346">
    <property type="protein sequence ID" value="WOG98167.1"/>
    <property type="molecule type" value="Genomic_DNA"/>
</dbReference>
<dbReference type="InterPro" id="IPR050452">
    <property type="entry name" value="Metacaspase"/>
</dbReference>
<dbReference type="OMA" id="FDSQHIE"/>
<dbReference type="Gramene" id="KZM99119">
    <property type="protein sequence ID" value="KZM99119"/>
    <property type="gene ID" value="DCAR_013519"/>
</dbReference>
<keyword evidence="3" id="KW-1185">Reference proteome</keyword>
<dbReference type="PANTHER" id="PTHR48104:SF7">
    <property type="entry name" value="METACASPASE-9"/>
    <property type="match status" value="1"/>
</dbReference>
<proteinExistence type="inferred from homology"/>
<organism evidence="2 3">
    <name type="scientific">Daucus carota subsp. sativus</name>
    <name type="common">Carrot</name>
    <dbReference type="NCBI Taxonomy" id="79200"/>
    <lineage>
        <taxon>Eukaryota</taxon>
        <taxon>Viridiplantae</taxon>
        <taxon>Streptophyta</taxon>
        <taxon>Embryophyta</taxon>
        <taxon>Tracheophyta</taxon>
        <taxon>Spermatophyta</taxon>
        <taxon>Magnoliopsida</taxon>
        <taxon>eudicotyledons</taxon>
        <taxon>Gunneridae</taxon>
        <taxon>Pentapetalae</taxon>
        <taxon>asterids</taxon>
        <taxon>campanulids</taxon>
        <taxon>Apiales</taxon>
        <taxon>Apiaceae</taxon>
        <taxon>Apioideae</taxon>
        <taxon>Scandiceae</taxon>
        <taxon>Daucinae</taxon>
        <taxon>Daucus</taxon>
        <taxon>Daucus sect. Daucus</taxon>
    </lineage>
</organism>
<dbReference type="GO" id="GO:0006508">
    <property type="term" value="P:proteolysis"/>
    <property type="evidence" value="ECO:0007669"/>
    <property type="project" value="InterPro"/>
</dbReference>
<reference evidence="2" key="2">
    <citation type="submission" date="2022-03" db="EMBL/GenBank/DDBJ databases">
        <title>Draft title - Genomic analysis of global carrot germplasm unveils the trajectory of domestication and the origin of high carotenoid orange carrot.</title>
        <authorList>
            <person name="Iorizzo M."/>
            <person name="Ellison S."/>
            <person name="Senalik D."/>
            <person name="Macko-Podgorni A."/>
            <person name="Grzebelus D."/>
            <person name="Bostan H."/>
            <person name="Rolling W."/>
            <person name="Curaba J."/>
            <person name="Simon P."/>
        </authorList>
    </citation>
    <scope>NUCLEOTIDE SEQUENCE</scope>
    <source>
        <tissue evidence="2">Leaf</tissue>
    </source>
</reference>
<evidence type="ECO:0000313" key="2">
    <source>
        <dbReference type="EMBL" id="WOG98167.1"/>
    </source>
</evidence>
<dbReference type="AlphaFoldDB" id="A0A165YIV3"/>
<gene>
    <name evidence="2" type="ORF">DCAR_0417508</name>
</gene>
<dbReference type="Proteomes" id="UP000077755">
    <property type="component" value="Chromosome 4"/>
</dbReference>
<evidence type="ECO:0000313" key="3">
    <source>
        <dbReference type="Proteomes" id="UP000077755"/>
    </source>
</evidence>
<reference evidence="2" key="1">
    <citation type="journal article" date="2016" name="Nat. Genet.">
        <title>A high-quality carrot genome assembly provides new insights into carotenoid accumulation and asterid genome evolution.</title>
        <authorList>
            <person name="Iorizzo M."/>
            <person name="Ellison S."/>
            <person name="Senalik D."/>
            <person name="Zeng P."/>
            <person name="Satapoomin P."/>
            <person name="Huang J."/>
            <person name="Bowman M."/>
            <person name="Iovene M."/>
            <person name="Sanseverino W."/>
            <person name="Cavagnaro P."/>
            <person name="Yildiz M."/>
            <person name="Macko-Podgorni A."/>
            <person name="Moranska E."/>
            <person name="Grzebelus E."/>
            <person name="Grzebelus D."/>
            <person name="Ashrafi H."/>
            <person name="Zheng Z."/>
            <person name="Cheng S."/>
            <person name="Spooner D."/>
            <person name="Van Deynze A."/>
            <person name="Simon P."/>
        </authorList>
    </citation>
    <scope>NUCLEOTIDE SEQUENCE</scope>
    <source>
        <tissue evidence="2">Leaf</tissue>
    </source>
</reference>
<dbReference type="Gene3D" id="3.40.50.12660">
    <property type="match status" value="2"/>
</dbReference>
<dbReference type="OrthoDB" id="3223806at2759"/>
<dbReference type="InterPro" id="IPR011600">
    <property type="entry name" value="Pept_C14_caspase"/>
</dbReference>
<dbReference type="Pfam" id="PF00656">
    <property type="entry name" value="Peptidase_C14"/>
    <property type="match status" value="1"/>
</dbReference>
<dbReference type="GO" id="GO:0005737">
    <property type="term" value="C:cytoplasm"/>
    <property type="evidence" value="ECO:0007669"/>
    <property type="project" value="TreeGrafter"/>
</dbReference>
<dbReference type="PANTHER" id="PTHR48104">
    <property type="entry name" value="METACASPASE-4"/>
    <property type="match status" value="1"/>
</dbReference>
<evidence type="ECO:0000256" key="1">
    <source>
        <dbReference type="ARBA" id="ARBA00009005"/>
    </source>
</evidence>
<dbReference type="KEGG" id="dcr:108218485"/>
<comment type="similarity">
    <text evidence="1">Belongs to the peptidase C14B family.</text>
</comment>
<dbReference type="GO" id="GO:0004197">
    <property type="term" value="F:cysteine-type endopeptidase activity"/>
    <property type="evidence" value="ECO:0007669"/>
    <property type="project" value="InterPro"/>
</dbReference>
<name>A0A165YIV3_DAUCS</name>
<sequence length="316" mass="34410">MAKGNKRMAVLVGCNYPNTPNELHGCINDVLSMQKTLVTRFRFDPNRIELLTDAPGSTVLPTGENIKKALGKMIDEAAAGDVLFFHYSGHGTRIPSVKPRHPFRKDEAIVPCDFNLITDVDFRELVNRLPEGASFTIISDSCHSGGLIDKEKEQIGPDKILEKGASDVTHKPKAIPFDTILQHLSALTNINTSDLGTHLLEIFGSNASSKFSLPHDEQQTLHPDSGVLLSGCQANETSADISGSSGGENKAYGAFSNAVQMVLKENSGALSNKETVMLARSVLQRQRVEQHPCLYCSDENATKSFLCQPQESISDM</sequence>